<sequence>MMKLVKKLSSLITSFQGALDTGIQQTSSLKAVTIKFSGQLTGSGLAILGNQFYGKLELPVTLDELYNKSQFHSIIETTSITSDRGIILPVDIRLSVFRFKSNYRYGLFISSGFTGISAYYDLKQERDVVKDFKIPFWVVQEHSFLCSGFDSVSGNLQESEISFQDLLIQVQKKPAVPVDKSLKIQDKVVASV</sequence>
<protein>
    <submittedName>
        <fullName evidence="1">Uncharacterized protein</fullName>
    </submittedName>
</protein>
<dbReference type="OrthoDB" id="9823813at2"/>
<dbReference type="EMBL" id="JHEG04000001">
    <property type="protein sequence ID" value="KAF3886102.1"/>
    <property type="molecule type" value="Genomic_DNA"/>
</dbReference>
<proteinExistence type="predicted"/>
<evidence type="ECO:0000313" key="1">
    <source>
        <dbReference type="EMBL" id="KAF3886102.1"/>
    </source>
</evidence>
<keyword evidence="2" id="KW-1185">Reference proteome</keyword>
<dbReference type="Proteomes" id="UP000029738">
    <property type="component" value="Unassembled WGS sequence"/>
</dbReference>
<reference evidence="1" key="1">
    <citation type="journal article" date="2015" name="Genome Announc.">
        <title>Draft Genome Sequence of Tolypothrix boutellei Strain VB521301.</title>
        <authorList>
            <person name="Chandrababunaidu M.M."/>
            <person name="Singh D."/>
            <person name="Sen D."/>
            <person name="Bhan S."/>
            <person name="Das S."/>
            <person name="Gupta A."/>
            <person name="Adhikary S.P."/>
            <person name="Tripathy S."/>
        </authorList>
    </citation>
    <scope>NUCLEOTIDE SEQUENCE</scope>
    <source>
        <strain evidence="1">VB521301</strain>
    </source>
</reference>
<reference evidence="1" key="2">
    <citation type="submission" date="2019-11" db="EMBL/GenBank/DDBJ databases">
        <title>Improved Assembly of Tolypothrix boutellei genome.</title>
        <authorList>
            <person name="Sarangi A.N."/>
            <person name="Mukherjee M."/>
            <person name="Ghosh S."/>
            <person name="Singh D."/>
            <person name="Das A."/>
            <person name="Kant S."/>
            <person name="Prusty A."/>
            <person name="Tripathy S."/>
        </authorList>
    </citation>
    <scope>NUCLEOTIDE SEQUENCE</scope>
    <source>
        <strain evidence="1">VB521301</strain>
    </source>
</reference>
<name>A0A8S9T3E6_9CYAN</name>
<accession>A0A8S9T3E6</accession>
<comment type="caution">
    <text evidence="1">The sequence shown here is derived from an EMBL/GenBank/DDBJ whole genome shotgun (WGS) entry which is preliminary data.</text>
</comment>
<evidence type="ECO:0000313" key="2">
    <source>
        <dbReference type="Proteomes" id="UP000029738"/>
    </source>
</evidence>
<organism evidence="1 2">
    <name type="scientific">Tolypothrix bouteillei VB521301</name>
    <dbReference type="NCBI Taxonomy" id="1479485"/>
    <lineage>
        <taxon>Bacteria</taxon>
        <taxon>Bacillati</taxon>
        <taxon>Cyanobacteriota</taxon>
        <taxon>Cyanophyceae</taxon>
        <taxon>Nostocales</taxon>
        <taxon>Tolypothrichaceae</taxon>
        <taxon>Tolypothrix</taxon>
    </lineage>
</organism>
<dbReference type="AlphaFoldDB" id="A0A8S9T3E6"/>
<gene>
    <name evidence="1" type="ORF">DA73_0400011940</name>
</gene>
<dbReference type="RefSeq" id="WP_038084343.1">
    <property type="nucleotide sequence ID" value="NZ_JHEG04000001.1"/>
</dbReference>